<gene>
    <name evidence="3" type="ORF">POTOM_040130</name>
</gene>
<organism evidence="3 4">
    <name type="scientific">Populus tomentosa</name>
    <name type="common">Chinese white poplar</name>
    <dbReference type="NCBI Taxonomy" id="118781"/>
    <lineage>
        <taxon>Eukaryota</taxon>
        <taxon>Viridiplantae</taxon>
        <taxon>Streptophyta</taxon>
        <taxon>Embryophyta</taxon>
        <taxon>Tracheophyta</taxon>
        <taxon>Spermatophyta</taxon>
        <taxon>Magnoliopsida</taxon>
        <taxon>eudicotyledons</taxon>
        <taxon>Gunneridae</taxon>
        <taxon>Pentapetalae</taxon>
        <taxon>rosids</taxon>
        <taxon>fabids</taxon>
        <taxon>Malpighiales</taxon>
        <taxon>Salicaceae</taxon>
        <taxon>Saliceae</taxon>
        <taxon>Populus</taxon>
    </lineage>
</organism>
<keyword evidence="2" id="KW-0812">Transmembrane</keyword>
<dbReference type="Proteomes" id="UP000886885">
    <property type="component" value="Chromosome 11A"/>
</dbReference>
<sequence length="69" mass="7621">MEEKVGYSSCFPCILFCFLCLLCSFLSKLVGILIVGGLYGFLLGRSKAEKQEIRNGESPADKTPDIEKN</sequence>
<name>A0A8X7YV12_POPTO</name>
<proteinExistence type="predicted"/>
<comment type="caution">
    <text evidence="3">The sequence shown here is derived from an EMBL/GenBank/DDBJ whole genome shotgun (WGS) entry which is preliminary data.</text>
</comment>
<feature type="region of interest" description="Disordered" evidence="1">
    <location>
        <begin position="50"/>
        <end position="69"/>
    </location>
</feature>
<evidence type="ECO:0000313" key="4">
    <source>
        <dbReference type="Proteomes" id="UP000886885"/>
    </source>
</evidence>
<evidence type="ECO:0000256" key="2">
    <source>
        <dbReference type="SAM" id="Phobius"/>
    </source>
</evidence>
<evidence type="ECO:0000313" key="3">
    <source>
        <dbReference type="EMBL" id="KAG6756690.1"/>
    </source>
</evidence>
<reference evidence="3" key="1">
    <citation type="journal article" date="2020" name="bioRxiv">
        <title>Hybrid origin of Populus tomentosa Carr. identified through genome sequencing and phylogenomic analysis.</title>
        <authorList>
            <person name="An X."/>
            <person name="Gao K."/>
            <person name="Chen Z."/>
            <person name="Li J."/>
            <person name="Yang X."/>
            <person name="Yang X."/>
            <person name="Zhou J."/>
            <person name="Guo T."/>
            <person name="Zhao T."/>
            <person name="Huang S."/>
            <person name="Miao D."/>
            <person name="Khan W.U."/>
            <person name="Rao P."/>
            <person name="Ye M."/>
            <person name="Lei B."/>
            <person name="Liao W."/>
            <person name="Wang J."/>
            <person name="Ji L."/>
            <person name="Li Y."/>
            <person name="Guo B."/>
            <person name="Mustafa N.S."/>
            <person name="Li S."/>
            <person name="Yun Q."/>
            <person name="Keller S.R."/>
            <person name="Mao J."/>
            <person name="Zhang R."/>
            <person name="Strauss S.H."/>
        </authorList>
    </citation>
    <scope>NUCLEOTIDE SEQUENCE</scope>
    <source>
        <strain evidence="3">GM15</strain>
        <tissue evidence="3">Leaf</tissue>
    </source>
</reference>
<evidence type="ECO:0000256" key="1">
    <source>
        <dbReference type="SAM" id="MobiDB-lite"/>
    </source>
</evidence>
<accession>A0A8X7YV12</accession>
<keyword evidence="2" id="KW-0472">Membrane</keyword>
<protein>
    <submittedName>
        <fullName evidence="3">Uncharacterized protein</fullName>
    </submittedName>
</protein>
<keyword evidence="4" id="KW-1185">Reference proteome</keyword>
<feature type="transmembrane region" description="Helical" evidence="2">
    <location>
        <begin position="12"/>
        <end position="42"/>
    </location>
</feature>
<dbReference type="AlphaFoldDB" id="A0A8X7YV12"/>
<keyword evidence="2" id="KW-1133">Transmembrane helix</keyword>
<dbReference type="EMBL" id="JAAWWB010000021">
    <property type="protein sequence ID" value="KAG6756690.1"/>
    <property type="molecule type" value="Genomic_DNA"/>
</dbReference>